<accession>A0ABR4AKS0</accession>
<gene>
    <name evidence="2" type="ORF">N7G274_003554</name>
</gene>
<dbReference type="InterPro" id="IPR019711">
    <property type="entry name" value="ATP_synth_F0_suH"/>
</dbReference>
<evidence type="ECO:0008006" key="4">
    <source>
        <dbReference type="Google" id="ProtNLM"/>
    </source>
</evidence>
<dbReference type="PANTHER" id="PTHR28207:SF1">
    <property type="entry name" value="ATP SYNTHASE SUBUNIT H, MITOCHONDRIAL"/>
    <property type="match status" value="1"/>
</dbReference>
<protein>
    <recommendedName>
        <fullName evidence="4">Mitochondrial F1F0 ATP synthase subunit Atp14</fullName>
    </recommendedName>
</protein>
<keyword evidence="3" id="KW-1185">Reference proteome</keyword>
<dbReference type="Pfam" id="PF10775">
    <property type="entry name" value="ATP_sub_h"/>
    <property type="match status" value="1"/>
</dbReference>
<sequence length="124" mass="13547">MLQSLRASRLAVTRVAGQQAVLQRRTYLAPTAALRADIVQDLSLNELNAYKTPSVKPSDAEGHVQKFSPPKAPKSPEESDIASDLKAYEQQQPEVEGQSGGKEATAVEDDWFEDDEEEEAAPAH</sequence>
<reference evidence="2 3" key="1">
    <citation type="submission" date="2024-09" db="EMBL/GenBank/DDBJ databases">
        <title>Rethinking Asexuality: The Enigmatic Case of Functional Sexual Genes in Lepraria (Stereocaulaceae).</title>
        <authorList>
            <person name="Doellman M."/>
            <person name="Sun Y."/>
            <person name="Barcenas-Pena A."/>
            <person name="Lumbsch H.T."/>
            <person name="Grewe F."/>
        </authorList>
    </citation>
    <scope>NUCLEOTIDE SEQUENCE [LARGE SCALE GENOMIC DNA]</scope>
    <source>
        <strain evidence="2 3">Mercado 3170</strain>
    </source>
</reference>
<feature type="compositionally biased region" description="Acidic residues" evidence="1">
    <location>
        <begin position="106"/>
        <end position="124"/>
    </location>
</feature>
<proteinExistence type="predicted"/>
<comment type="caution">
    <text evidence="2">The sequence shown here is derived from an EMBL/GenBank/DDBJ whole genome shotgun (WGS) entry which is preliminary data.</text>
</comment>
<dbReference type="PANTHER" id="PTHR28207">
    <property type="entry name" value="ATP SYNTHASE SUBUNIT H, MITOCHONDRIAL"/>
    <property type="match status" value="1"/>
</dbReference>
<evidence type="ECO:0000313" key="2">
    <source>
        <dbReference type="EMBL" id="KAL2044033.1"/>
    </source>
</evidence>
<organism evidence="2 3">
    <name type="scientific">Stereocaulon virgatum</name>
    <dbReference type="NCBI Taxonomy" id="373712"/>
    <lineage>
        <taxon>Eukaryota</taxon>
        <taxon>Fungi</taxon>
        <taxon>Dikarya</taxon>
        <taxon>Ascomycota</taxon>
        <taxon>Pezizomycotina</taxon>
        <taxon>Lecanoromycetes</taxon>
        <taxon>OSLEUM clade</taxon>
        <taxon>Lecanoromycetidae</taxon>
        <taxon>Lecanorales</taxon>
        <taxon>Lecanorineae</taxon>
        <taxon>Stereocaulaceae</taxon>
        <taxon>Stereocaulon</taxon>
    </lineage>
</organism>
<dbReference type="EMBL" id="JBEFKJ010000010">
    <property type="protein sequence ID" value="KAL2044033.1"/>
    <property type="molecule type" value="Genomic_DNA"/>
</dbReference>
<evidence type="ECO:0000256" key="1">
    <source>
        <dbReference type="SAM" id="MobiDB-lite"/>
    </source>
</evidence>
<feature type="region of interest" description="Disordered" evidence="1">
    <location>
        <begin position="52"/>
        <end position="124"/>
    </location>
</feature>
<evidence type="ECO:0000313" key="3">
    <source>
        <dbReference type="Proteomes" id="UP001590950"/>
    </source>
</evidence>
<dbReference type="Proteomes" id="UP001590950">
    <property type="component" value="Unassembled WGS sequence"/>
</dbReference>
<name>A0ABR4AKS0_9LECA</name>